<keyword evidence="4" id="KW-1185">Reference proteome</keyword>
<protein>
    <submittedName>
        <fullName evidence="1">Uncharacterized protein</fullName>
    </submittedName>
</protein>
<organism evidence="1 3">
    <name type="scientific">Cercospora beticola</name>
    <name type="common">Sugarbeet leaf spot fungus</name>
    <dbReference type="NCBI Taxonomy" id="122368"/>
    <lineage>
        <taxon>Eukaryota</taxon>
        <taxon>Fungi</taxon>
        <taxon>Dikarya</taxon>
        <taxon>Ascomycota</taxon>
        <taxon>Pezizomycotina</taxon>
        <taxon>Dothideomycetes</taxon>
        <taxon>Dothideomycetidae</taxon>
        <taxon>Mycosphaerellales</taxon>
        <taxon>Mycosphaerellaceae</taxon>
        <taxon>Cercospora</taxon>
    </lineage>
</organism>
<dbReference type="EMBL" id="CP134186">
    <property type="protein sequence ID" value="WPB00840.1"/>
    <property type="molecule type" value="Genomic_DNA"/>
</dbReference>
<evidence type="ECO:0000313" key="3">
    <source>
        <dbReference type="Proteomes" id="UP000230605"/>
    </source>
</evidence>
<dbReference type="Proteomes" id="UP001302367">
    <property type="component" value="Chromosome 3"/>
</dbReference>
<reference evidence="2 4" key="2">
    <citation type="submission" date="2023-09" db="EMBL/GenBank/DDBJ databases">
        <title>Complete-Gapless Cercospora beticola genome.</title>
        <authorList>
            <person name="Wyatt N.A."/>
            <person name="Spanner R.E."/>
            <person name="Bolton M.D."/>
        </authorList>
    </citation>
    <scope>NUCLEOTIDE SEQUENCE [LARGE SCALE GENOMIC DNA]</scope>
    <source>
        <strain evidence="2">Cb09-40</strain>
    </source>
</reference>
<dbReference type="Proteomes" id="UP000230605">
    <property type="component" value="Chromosome 3"/>
</dbReference>
<proteinExistence type="predicted"/>
<reference evidence="1 3" key="1">
    <citation type="submission" date="2015-10" db="EMBL/GenBank/DDBJ databases">
        <title>The cercosporin biosynthetic gene cluster was horizontally transferred to several fungal lineages and shown to be expanded in Cercospora beticola based on microsynteny with recipient genomes.</title>
        <authorList>
            <person name="De Jonge R."/>
            <person name="Ebert M.K."/>
            <person name="Suttle J.C."/>
            <person name="Jurick Ii W.M."/>
            <person name="Secor G.A."/>
            <person name="Thomma B.P."/>
            <person name="Van De Peer Y."/>
            <person name="Bolton M.D."/>
        </authorList>
    </citation>
    <scope>NUCLEOTIDE SEQUENCE [LARGE SCALE GENOMIC DNA]</scope>
    <source>
        <strain evidence="1 3">09-40</strain>
    </source>
</reference>
<sequence>MPGSEKIKRVFQTACKKLDKVVGNTPSVSTTCPTCYARYCSQNSKIALVEGAKQICADCIEEMECQLHDELKRCWKEKDWSEYKYYAKVKTPKCRRVALENLYREVEQDMLGRSD</sequence>
<dbReference type="EMBL" id="LKMD01000101">
    <property type="protein sequence ID" value="PIA99838.1"/>
    <property type="molecule type" value="Genomic_DNA"/>
</dbReference>
<evidence type="ECO:0000313" key="4">
    <source>
        <dbReference type="Proteomes" id="UP001302367"/>
    </source>
</evidence>
<dbReference type="AlphaFoldDB" id="A0A2G5I4Z8"/>
<gene>
    <name evidence="1" type="ORF">CB0940_03660</name>
    <name evidence="2" type="ORF">RHO25_005460</name>
</gene>
<evidence type="ECO:0000313" key="1">
    <source>
        <dbReference type="EMBL" id="PIA99838.1"/>
    </source>
</evidence>
<dbReference type="OrthoDB" id="3622156at2759"/>
<accession>A0A2G5I4Z8</accession>
<evidence type="ECO:0000313" key="2">
    <source>
        <dbReference type="EMBL" id="WPB00840.1"/>
    </source>
</evidence>
<name>A0A2G5I4Z8_CERBT</name>